<comment type="cofactor">
    <cofactor evidence="1 19">
        <name>Mg(2+)</name>
        <dbReference type="ChEBI" id="CHEBI:18420"/>
    </cofactor>
</comment>
<evidence type="ECO:0000256" key="14">
    <source>
        <dbReference type="ARBA" id="ARBA00025228"/>
    </source>
</evidence>
<evidence type="ECO:0000256" key="16">
    <source>
        <dbReference type="ARBA" id="ARBA00032853"/>
    </source>
</evidence>
<evidence type="ECO:0000256" key="8">
    <source>
        <dbReference type="ARBA" id="ARBA00022573"/>
    </source>
</evidence>
<keyword evidence="10 19" id="KW-0812">Transmembrane</keyword>
<comment type="function">
    <text evidence="14 19">Joins adenosylcobinamide-GDP and alpha-ribazole to generate adenosylcobalamin (Ado-cobalamin). Also synthesizes adenosylcobalamin 5'-phosphate from adenosylcobinamide-GDP and alpha-ribazole 5'-phosphate.</text>
</comment>
<keyword evidence="13 19" id="KW-0472">Membrane</keyword>
<dbReference type="NCBIfam" id="TIGR00317">
    <property type="entry name" value="cobS"/>
    <property type="match status" value="1"/>
</dbReference>
<evidence type="ECO:0000256" key="7">
    <source>
        <dbReference type="ARBA" id="ARBA00022475"/>
    </source>
</evidence>
<dbReference type="HAMAP" id="MF_00719">
    <property type="entry name" value="CobS"/>
    <property type="match status" value="1"/>
</dbReference>
<evidence type="ECO:0000256" key="2">
    <source>
        <dbReference type="ARBA" id="ARBA00004651"/>
    </source>
</evidence>
<dbReference type="EC" id="2.7.8.26" evidence="5 19"/>
<comment type="subcellular location">
    <subcellularLocation>
        <location evidence="2 19">Cell membrane</location>
        <topology evidence="2 19">Multi-pass membrane protein</topology>
    </subcellularLocation>
</comment>
<evidence type="ECO:0000256" key="5">
    <source>
        <dbReference type="ARBA" id="ARBA00013200"/>
    </source>
</evidence>
<evidence type="ECO:0000256" key="13">
    <source>
        <dbReference type="ARBA" id="ARBA00023136"/>
    </source>
</evidence>
<keyword evidence="9 19" id="KW-0808">Transferase</keyword>
<feature type="transmembrane region" description="Helical" evidence="19">
    <location>
        <begin position="41"/>
        <end position="60"/>
    </location>
</feature>
<keyword evidence="7 19" id="KW-1003">Cell membrane</keyword>
<comment type="catalytic activity">
    <reaction evidence="17 19">
        <text>alpha-ribazole + adenosylcob(III)inamide-GDP = adenosylcob(III)alamin + GMP + H(+)</text>
        <dbReference type="Rhea" id="RHEA:16049"/>
        <dbReference type="ChEBI" id="CHEBI:10329"/>
        <dbReference type="ChEBI" id="CHEBI:15378"/>
        <dbReference type="ChEBI" id="CHEBI:18408"/>
        <dbReference type="ChEBI" id="CHEBI:58115"/>
        <dbReference type="ChEBI" id="CHEBI:60487"/>
        <dbReference type="EC" id="2.7.8.26"/>
    </reaction>
</comment>
<feature type="transmembrane region" description="Helical" evidence="19">
    <location>
        <begin position="116"/>
        <end position="136"/>
    </location>
</feature>
<name>A0ABW2PR98_9BACL</name>
<evidence type="ECO:0000256" key="6">
    <source>
        <dbReference type="ARBA" id="ARBA00015850"/>
    </source>
</evidence>
<evidence type="ECO:0000256" key="17">
    <source>
        <dbReference type="ARBA" id="ARBA00048623"/>
    </source>
</evidence>
<comment type="pathway">
    <text evidence="3 19">Cofactor biosynthesis; adenosylcobalamin biosynthesis; adenosylcobalamin from cob(II)yrinate a,c-diamide: step 7/7.</text>
</comment>
<evidence type="ECO:0000313" key="21">
    <source>
        <dbReference type="Proteomes" id="UP001596505"/>
    </source>
</evidence>
<sequence length="268" mass="30637">MIKQSKVWFEGMIIALQFFTVIPIHQTIDLNIRNIRRAIQVYPIVGLFFGGCIIGIYWLADVWTPFSHLALTCLLFTLFIVVSGGIHLDGWIDTSDAYFSYRDRDKRLEIMKDSRVGAFGVMSLLFILGWRLLFMYEGLTAMSLSKLLLFASIPFLSRMAMAMLLVYSPLAKDEGLAAYFQRGCRKKDAIIFFIYIMIYLVIIGVINIKAFVCLLLLVICTGLFFFISYRFFKKNFGGITGDTLGASVEGAETFLWMILWLCRLFVMG</sequence>
<dbReference type="Pfam" id="PF02654">
    <property type="entry name" value="CobS"/>
    <property type="match status" value="1"/>
</dbReference>
<evidence type="ECO:0000256" key="9">
    <source>
        <dbReference type="ARBA" id="ARBA00022679"/>
    </source>
</evidence>
<feature type="transmembrane region" description="Helical" evidence="19">
    <location>
        <begin position="148"/>
        <end position="168"/>
    </location>
</feature>
<keyword evidence="8 19" id="KW-0169">Cobalamin biosynthesis</keyword>
<feature type="transmembrane region" description="Helical" evidence="19">
    <location>
        <begin position="66"/>
        <end position="88"/>
    </location>
</feature>
<evidence type="ECO:0000256" key="18">
    <source>
        <dbReference type="ARBA" id="ARBA00049504"/>
    </source>
</evidence>
<comment type="similarity">
    <text evidence="4 19">Belongs to the CobS family.</text>
</comment>
<evidence type="ECO:0000256" key="1">
    <source>
        <dbReference type="ARBA" id="ARBA00001946"/>
    </source>
</evidence>
<comment type="caution">
    <text evidence="20">The sequence shown here is derived from an EMBL/GenBank/DDBJ whole genome shotgun (WGS) entry which is preliminary data.</text>
</comment>
<evidence type="ECO:0000256" key="11">
    <source>
        <dbReference type="ARBA" id="ARBA00022842"/>
    </source>
</evidence>
<evidence type="ECO:0000256" key="10">
    <source>
        <dbReference type="ARBA" id="ARBA00022692"/>
    </source>
</evidence>
<comment type="catalytic activity">
    <reaction evidence="18 19">
        <text>alpha-ribazole 5'-phosphate + adenosylcob(III)inamide-GDP = adenosylcob(III)alamin 5'-phosphate + GMP + H(+)</text>
        <dbReference type="Rhea" id="RHEA:23560"/>
        <dbReference type="ChEBI" id="CHEBI:15378"/>
        <dbReference type="ChEBI" id="CHEBI:57918"/>
        <dbReference type="ChEBI" id="CHEBI:58115"/>
        <dbReference type="ChEBI" id="CHEBI:60487"/>
        <dbReference type="ChEBI" id="CHEBI:60493"/>
        <dbReference type="EC" id="2.7.8.26"/>
    </reaction>
</comment>
<dbReference type="RefSeq" id="WP_380963437.1">
    <property type="nucleotide sequence ID" value="NZ_JBHTCO010000003.1"/>
</dbReference>
<evidence type="ECO:0000256" key="15">
    <source>
        <dbReference type="ARBA" id="ARBA00032605"/>
    </source>
</evidence>
<dbReference type="PANTHER" id="PTHR34148:SF1">
    <property type="entry name" value="ADENOSYLCOBINAMIDE-GDP RIBAZOLETRANSFERASE"/>
    <property type="match status" value="1"/>
</dbReference>
<keyword evidence="12 19" id="KW-1133">Transmembrane helix</keyword>
<dbReference type="Proteomes" id="UP001596505">
    <property type="component" value="Unassembled WGS sequence"/>
</dbReference>
<keyword evidence="11 19" id="KW-0460">Magnesium</keyword>
<evidence type="ECO:0000313" key="20">
    <source>
        <dbReference type="EMBL" id="MFC7391938.1"/>
    </source>
</evidence>
<proteinExistence type="inferred from homology"/>
<dbReference type="InterPro" id="IPR003805">
    <property type="entry name" value="CobS"/>
</dbReference>
<evidence type="ECO:0000256" key="19">
    <source>
        <dbReference type="HAMAP-Rule" id="MF_00719"/>
    </source>
</evidence>
<dbReference type="PANTHER" id="PTHR34148">
    <property type="entry name" value="ADENOSYLCOBINAMIDE-GDP RIBAZOLETRANSFERASE"/>
    <property type="match status" value="1"/>
</dbReference>
<gene>
    <name evidence="19 20" type="primary">cobS</name>
    <name evidence="20" type="ORF">ACFQRG_02870</name>
</gene>
<organism evidence="20 21">
    <name type="scientific">Scopulibacillus cellulosilyticus</name>
    <dbReference type="NCBI Taxonomy" id="2665665"/>
    <lineage>
        <taxon>Bacteria</taxon>
        <taxon>Bacillati</taxon>
        <taxon>Bacillota</taxon>
        <taxon>Bacilli</taxon>
        <taxon>Bacillales</taxon>
        <taxon>Sporolactobacillaceae</taxon>
        <taxon>Scopulibacillus</taxon>
    </lineage>
</organism>
<feature type="transmembrane region" description="Helical" evidence="19">
    <location>
        <begin position="214"/>
        <end position="232"/>
    </location>
</feature>
<keyword evidence="21" id="KW-1185">Reference proteome</keyword>
<accession>A0ABW2PR98</accession>
<evidence type="ECO:0000256" key="3">
    <source>
        <dbReference type="ARBA" id="ARBA00004663"/>
    </source>
</evidence>
<dbReference type="GO" id="GO:0051073">
    <property type="term" value="F:adenosylcobinamide-GDP ribazoletransferase activity"/>
    <property type="evidence" value="ECO:0007669"/>
    <property type="project" value="UniProtKB-EC"/>
</dbReference>
<evidence type="ECO:0000256" key="12">
    <source>
        <dbReference type="ARBA" id="ARBA00022989"/>
    </source>
</evidence>
<protein>
    <recommendedName>
        <fullName evidence="6 19">Adenosylcobinamide-GDP ribazoletransferase</fullName>
        <ecNumber evidence="5 19">2.7.8.26</ecNumber>
    </recommendedName>
    <alternativeName>
        <fullName evidence="16 19">Cobalamin synthase</fullName>
    </alternativeName>
    <alternativeName>
        <fullName evidence="15 19">Cobalamin-5'-phosphate synthase</fullName>
    </alternativeName>
</protein>
<feature type="transmembrane region" description="Helical" evidence="19">
    <location>
        <begin position="189"/>
        <end position="208"/>
    </location>
</feature>
<dbReference type="EMBL" id="JBHTCO010000003">
    <property type="protein sequence ID" value="MFC7391938.1"/>
    <property type="molecule type" value="Genomic_DNA"/>
</dbReference>
<evidence type="ECO:0000256" key="4">
    <source>
        <dbReference type="ARBA" id="ARBA00010561"/>
    </source>
</evidence>
<feature type="transmembrane region" description="Helical" evidence="19">
    <location>
        <begin position="244"/>
        <end position="266"/>
    </location>
</feature>
<reference evidence="21" key="1">
    <citation type="journal article" date="2019" name="Int. J. Syst. Evol. Microbiol.">
        <title>The Global Catalogue of Microorganisms (GCM) 10K type strain sequencing project: providing services to taxonomists for standard genome sequencing and annotation.</title>
        <authorList>
            <consortium name="The Broad Institute Genomics Platform"/>
            <consortium name="The Broad Institute Genome Sequencing Center for Infectious Disease"/>
            <person name="Wu L."/>
            <person name="Ma J."/>
        </authorList>
    </citation>
    <scope>NUCLEOTIDE SEQUENCE [LARGE SCALE GENOMIC DNA]</scope>
    <source>
        <strain evidence="21">CGMCC 1.16305</strain>
    </source>
</reference>